<protein>
    <submittedName>
        <fullName evidence="1">Uncharacterized protein</fullName>
    </submittedName>
</protein>
<reference evidence="1 2" key="1">
    <citation type="submission" date="2017-01" db="EMBL/GenBank/DDBJ databases">
        <title>The cable genome- insights into the physiology and evolution of filamentous bacteria capable of sulfide oxidation via long distance electron transfer.</title>
        <authorList>
            <person name="Schreiber L."/>
            <person name="Bjerg J.T."/>
            <person name="Boggild A."/>
            <person name="Van De Vossenberg J."/>
            <person name="Meysman F."/>
            <person name="Nielsen L.P."/>
            <person name="Schramm A."/>
            <person name="Kjeldsen K.U."/>
        </authorList>
    </citation>
    <scope>NUCLEOTIDE SEQUENCE [LARGE SCALE GENOMIC DNA]</scope>
    <source>
        <strain evidence="1">A5</strain>
    </source>
</reference>
<sequence length="235" mass="26588">MNSTDPVTAFYLRQIPGAKLQNNILTADCPFCRRNSGQSGKKHPKGEKALVIFLNPDSYFHGYYRCLNRCSPGGFPLHFARQSHLDLSLAPGFDPDRDYAAGQVNYPVKNINHEVLDFMDRMTDDLIDRFARYGISRAVLQEMKIGYNGRYLIYPYIQADGNCYAARCVHPDKPEDSFWHGDEDFARAGFRVFNLEDIQRCENGSLVIIEGEDNLLAVRQLGLPGIALPDISEFA</sequence>
<dbReference type="AlphaFoldDB" id="A0A444JH30"/>
<gene>
    <name evidence="1" type="ORF">VU01_101513</name>
</gene>
<proteinExistence type="predicted"/>
<dbReference type="Proteomes" id="UP000288892">
    <property type="component" value="Unassembled WGS sequence"/>
</dbReference>
<dbReference type="EMBL" id="MTKS01000015">
    <property type="protein sequence ID" value="RWX52396.1"/>
    <property type="molecule type" value="Genomic_DNA"/>
</dbReference>
<feature type="non-terminal residue" evidence="1">
    <location>
        <position position="235"/>
    </location>
</feature>
<comment type="caution">
    <text evidence="1">The sequence shown here is derived from an EMBL/GenBank/DDBJ whole genome shotgun (WGS) entry which is preliminary data.</text>
</comment>
<organism evidence="1 2">
    <name type="scientific">Candidatus Electrothrix marina</name>
    <dbReference type="NCBI Taxonomy" id="1859130"/>
    <lineage>
        <taxon>Bacteria</taxon>
        <taxon>Pseudomonadati</taxon>
        <taxon>Thermodesulfobacteriota</taxon>
        <taxon>Desulfobulbia</taxon>
        <taxon>Desulfobulbales</taxon>
        <taxon>Desulfobulbaceae</taxon>
        <taxon>Candidatus Electrothrix</taxon>
    </lineage>
</organism>
<accession>A0A444JH30</accession>
<name>A0A444JH30_9BACT</name>
<evidence type="ECO:0000313" key="2">
    <source>
        <dbReference type="Proteomes" id="UP000288892"/>
    </source>
</evidence>
<evidence type="ECO:0000313" key="1">
    <source>
        <dbReference type="EMBL" id="RWX52396.1"/>
    </source>
</evidence>
<keyword evidence="2" id="KW-1185">Reference proteome</keyword>